<organism evidence="1 2">
    <name type="scientific">Batrachochytrium dendrobatidis (strain JEL423)</name>
    <dbReference type="NCBI Taxonomy" id="403673"/>
    <lineage>
        <taxon>Eukaryota</taxon>
        <taxon>Fungi</taxon>
        <taxon>Fungi incertae sedis</taxon>
        <taxon>Chytridiomycota</taxon>
        <taxon>Chytridiomycota incertae sedis</taxon>
        <taxon>Chytridiomycetes</taxon>
        <taxon>Rhizophydiales</taxon>
        <taxon>Rhizophydiales incertae sedis</taxon>
        <taxon>Batrachochytrium</taxon>
    </lineage>
</organism>
<gene>
    <name evidence="1" type="ORF">BDEG_20154</name>
</gene>
<dbReference type="EMBL" id="DS022300">
    <property type="protein sequence ID" value="OAJ35927.1"/>
    <property type="molecule type" value="Genomic_DNA"/>
</dbReference>
<dbReference type="OrthoDB" id="10547933at2759"/>
<sequence length="579" mass="63937">MLYDGCIFLTVATLGSNCIDNSEMQPMLPNNAKLDPLLLAALFGSDNLGILIADISGRIYSVGLGETARVSAKGLVYDLQSPIVGMLAIAFSQDQSEEFAPKHLTRANTVIIVGRNSIAIIDLDLVTLSRRVRQIFTTSVTINSAVGMHEGLVVSVDDGSLACITWKTLYLKCHKQQFDLDKSDIGNGWFKLTLDQNRNQIIALNSDGRCAEIAWNCLQTSLYESFESHIERLLRDFEPLSATQNQLTIQSQDLTRKLKGLDKPRTIFEHFRKITLDRTKESDPPIFKCLVVPVISAGRACVQVEIRVVKSIHLNHGWNVNIVFCVESEIASKYNIVLPMTSVLIPVGMFLLENPWTMVAELPATVFPLAVSVNISYTDPNVDIGEEPLYASLCLDETQLDIFSFAIHADHPPTGFISFHSGDAISSNASCYNSLSKRVEQIVMDSRSLFTLSSHTCISDLALSNTIRMVNFQTCIADDIDDKTFAESMLLAMLKWLVGNSGVCKDAATLVRDQWKAEILVPPFIHACKILLTCTVDNEMRRGLNTSVRLECQDESTVAMVARSIALAAKHVLSATLIQ</sequence>
<evidence type="ECO:0000313" key="1">
    <source>
        <dbReference type="EMBL" id="OAJ35927.1"/>
    </source>
</evidence>
<reference evidence="1 2" key="1">
    <citation type="submission" date="2006-10" db="EMBL/GenBank/DDBJ databases">
        <title>The Genome Sequence of Batrachochytrium dendrobatidis JEL423.</title>
        <authorList>
            <consortium name="The Broad Institute Genome Sequencing Platform"/>
            <person name="Birren B."/>
            <person name="Lander E."/>
            <person name="Galagan J."/>
            <person name="Cuomo C."/>
            <person name="Devon K."/>
            <person name="Jaffe D."/>
            <person name="Butler J."/>
            <person name="Alvarez P."/>
            <person name="Gnerre S."/>
            <person name="Grabherr M."/>
            <person name="Kleber M."/>
            <person name="Mauceli E."/>
            <person name="Brockman W."/>
            <person name="Young S."/>
            <person name="LaButti K."/>
            <person name="Sykes S."/>
            <person name="DeCaprio D."/>
            <person name="Crawford M."/>
            <person name="Koehrsen M."/>
            <person name="Engels R."/>
            <person name="Montgomery P."/>
            <person name="Pearson M."/>
            <person name="Howarth C."/>
            <person name="Larson L."/>
            <person name="White J."/>
            <person name="O'Leary S."/>
            <person name="Kodira C."/>
            <person name="Zeng Q."/>
            <person name="Yandava C."/>
            <person name="Alvarado L."/>
            <person name="Longcore J."/>
            <person name="James T."/>
        </authorList>
    </citation>
    <scope>NUCLEOTIDE SEQUENCE [LARGE SCALE GENOMIC DNA]</scope>
    <source>
        <strain evidence="1 2">JEL423</strain>
    </source>
</reference>
<dbReference type="Proteomes" id="UP000077115">
    <property type="component" value="Unassembled WGS sequence"/>
</dbReference>
<evidence type="ECO:0000313" key="2">
    <source>
        <dbReference type="Proteomes" id="UP000077115"/>
    </source>
</evidence>
<dbReference type="VEuPathDB" id="FungiDB:BDEG_20154"/>
<name>A0A177W765_BATDL</name>
<accession>A0A177W765</accession>
<reference evidence="1 2" key="2">
    <citation type="submission" date="2016-05" db="EMBL/GenBank/DDBJ databases">
        <title>Lineage-specific infection strategies underlie the spectrum of fungal disease in amphibians.</title>
        <authorList>
            <person name="Cuomo C.A."/>
            <person name="Farrer R.A."/>
            <person name="James T."/>
            <person name="Longcore J."/>
            <person name="Birren B."/>
        </authorList>
    </citation>
    <scope>NUCLEOTIDE SEQUENCE [LARGE SCALE GENOMIC DNA]</scope>
    <source>
        <strain evidence="1 2">JEL423</strain>
    </source>
</reference>
<dbReference type="AlphaFoldDB" id="A0A177W765"/>
<protein>
    <submittedName>
        <fullName evidence="1">Uncharacterized protein</fullName>
    </submittedName>
</protein>
<proteinExistence type="predicted"/>